<dbReference type="EMBL" id="KL596737">
    <property type="protein sequence ID" value="KER26841.1"/>
    <property type="molecule type" value="Genomic_DNA"/>
</dbReference>
<name>A0A074ZIL7_OPIVI</name>
<accession>A0A074ZIL7</accession>
<organism evidence="1 2">
    <name type="scientific">Opisthorchis viverrini</name>
    <name type="common">Southeast Asian liver fluke</name>
    <dbReference type="NCBI Taxonomy" id="6198"/>
    <lineage>
        <taxon>Eukaryota</taxon>
        <taxon>Metazoa</taxon>
        <taxon>Spiralia</taxon>
        <taxon>Lophotrochozoa</taxon>
        <taxon>Platyhelminthes</taxon>
        <taxon>Trematoda</taxon>
        <taxon>Digenea</taxon>
        <taxon>Opisthorchiida</taxon>
        <taxon>Opisthorchiata</taxon>
        <taxon>Opisthorchiidae</taxon>
        <taxon>Opisthorchis</taxon>
    </lineage>
</organism>
<dbReference type="Proteomes" id="UP000054324">
    <property type="component" value="Unassembled WGS sequence"/>
</dbReference>
<dbReference type="RefSeq" id="XP_009169392.1">
    <property type="nucleotide sequence ID" value="XM_009171128.1"/>
</dbReference>
<gene>
    <name evidence="1" type="ORF">T265_05976</name>
</gene>
<evidence type="ECO:0000313" key="2">
    <source>
        <dbReference type="Proteomes" id="UP000054324"/>
    </source>
</evidence>
<reference evidence="1 2" key="1">
    <citation type="submission" date="2013-11" db="EMBL/GenBank/DDBJ databases">
        <title>Opisthorchis viverrini - life in the bile duct.</title>
        <authorList>
            <person name="Young N.D."/>
            <person name="Nagarajan N."/>
            <person name="Lin S.J."/>
            <person name="Korhonen P.K."/>
            <person name="Jex A.R."/>
            <person name="Hall R.S."/>
            <person name="Safavi-Hemami H."/>
            <person name="Kaewkong W."/>
            <person name="Bertrand D."/>
            <person name="Gao S."/>
            <person name="Seet Q."/>
            <person name="Wongkham S."/>
            <person name="Teh B.T."/>
            <person name="Wongkham C."/>
            <person name="Intapan P.M."/>
            <person name="Maleewong W."/>
            <person name="Yang X."/>
            <person name="Hu M."/>
            <person name="Wang Z."/>
            <person name="Hofmann A."/>
            <person name="Sternberg P.W."/>
            <person name="Tan P."/>
            <person name="Wang J."/>
            <person name="Gasser R.B."/>
        </authorList>
    </citation>
    <scope>NUCLEOTIDE SEQUENCE [LARGE SCALE GENOMIC DNA]</scope>
</reference>
<proteinExistence type="predicted"/>
<keyword evidence="2" id="KW-1185">Reference proteome</keyword>
<evidence type="ECO:0000313" key="1">
    <source>
        <dbReference type="EMBL" id="KER26841.1"/>
    </source>
</evidence>
<sequence length="87" mass="10020">MCARSGSPGITTDSTESLVHGILQLNVLHTGRVMFQLARFKQNIRLTETRGLRLPDEPQEERNRLWAIEVFRNLRTQESLLNFITPT</sequence>
<dbReference type="CTD" id="20320158"/>
<dbReference type="KEGG" id="ovi:T265_05976"/>
<protein>
    <submittedName>
        <fullName evidence="1">Uncharacterized protein</fullName>
    </submittedName>
</protein>
<dbReference type="GeneID" id="20320158"/>
<dbReference type="AlphaFoldDB" id="A0A074ZIL7"/>